<feature type="transmembrane region" description="Helical" evidence="7">
    <location>
        <begin position="231"/>
        <end position="256"/>
    </location>
</feature>
<dbReference type="PROSITE" id="PS50893">
    <property type="entry name" value="ABC_TRANSPORTER_2"/>
    <property type="match status" value="1"/>
</dbReference>
<keyword evidence="3" id="KW-0547">Nucleotide-binding</keyword>
<dbReference type="SUPFAM" id="SSF52540">
    <property type="entry name" value="P-loop containing nucleoside triphosphate hydrolases"/>
    <property type="match status" value="1"/>
</dbReference>
<dbReference type="SMART" id="SM00382">
    <property type="entry name" value="AAA"/>
    <property type="match status" value="1"/>
</dbReference>
<dbReference type="RefSeq" id="WP_209686309.1">
    <property type="nucleotide sequence ID" value="NZ_JAGGLU010000003.1"/>
</dbReference>
<dbReference type="Gene3D" id="3.40.50.300">
    <property type="entry name" value="P-loop containing nucleotide triphosphate hydrolases"/>
    <property type="match status" value="1"/>
</dbReference>
<proteinExistence type="predicted"/>
<dbReference type="InterPro" id="IPR027417">
    <property type="entry name" value="P-loop_NTPase"/>
</dbReference>
<dbReference type="SUPFAM" id="SSF90123">
    <property type="entry name" value="ABC transporter transmembrane region"/>
    <property type="match status" value="1"/>
</dbReference>
<comment type="caution">
    <text evidence="10">The sequence shown here is derived from an EMBL/GenBank/DDBJ whole genome shotgun (WGS) entry which is preliminary data.</text>
</comment>
<keyword evidence="2 7" id="KW-0812">Transmembrane</keyword>
<accession>A0ABS4MD06</accession>
<reference evidence="10 11" key="1">
    <citation type="submission" date="2021-03" db="EMBL/GenBank/DDBJ databases">
        <title>Genomic Encyclopedia of Type Strains, Phase IV (KMG-IV): sequencing the most valuable type-strain genomes for metagenomic binning, comparative biology and taxonomic classification.</title>
        <authorList>
            <person name="Goeker M."/>
        </authorList>
    </citation>
    <scope>NUCLEOTIDE SEQUENCE [LARGE SCALE GENOMIC DNA]</scope>
    <source>
        <strain evidence="10 11">DSM 101872</strain>
    </source>
</reference>
<feature type="domain" description="ABC transporter" evidence="8">
    <location>
        <begin position="320"/>
        <end position="529"/>
    </location>
</feature>
<dbReference type="Pfam" id="PF00664">
    <property type="entry name" value="ABC_membrane"/>
    <property type="match status" value="1"/>
</dbReference>
<dbReference type="Pfam" id="PF00005">
    <property type="entry name" value="ABC_tran"/>
    <property type="match status" value="1"/>
</dbReference>
<evidence type="ECO:0000256" key="6">
    <source>
        <dbReference type="ARBA" id="ARBA00023136"/>
    </source>
</evidence>
<feature type="transmembrane region" description="Helical" evidence="7">
    <location>
        <begin position="262"/>
        <end position="283"/>
    </location>
</feature>
<evidence type="ECO:0000313" key="10">
    <source>
        <dbReference type="EMBL" id="MBP2057565.1"/>
    </source>
</evidence>
<feature type="transmembrane region" description="Helical" evidence="7">
    <location>
        <begin position="53"/>
        <end position="75"/>
    </location>
</feature>
<dbReference type="CDD" id="cd03228">
    <property type="entry name" value="ABCC_MRP_Like"/>
    <property type="match status" value="1"/>
</dbReference>
<dbReference type="EMBL" id="JAGGLU010000003">
    <property type="protein sequence ID" value="MBP2057565.1"/>
    <property type="molecule type" value="Genomic_DNA"/>
</dbReference>
<dbReference type="Proteomes" id="UP001519292">
    <property type="component" value="Unassembled WGS sequence"/>
</dbReference>
<dbReference type="PROSITE" id="PS00675">
    <property type="entry name" value="SIGMA54_INTERACT_1"/>
    <property type="match status" value="1"/>
</dbReference>
<keyword evidence="11" id="KW-1185">Reference proteome</keyword>
<evidence type="ECO:0000259" key="9">
    <source>
        <dbReference type="PROSITE" id="PS50929"/>
    </source>
</evidence>
<dbReference type="PANTHER" id="PTHR24221">
    <property type="entry name" value="ATP-BINDING CASSETTE SUB-FAMILY B"/>
    <property type="match status" value="1"/>
</dbReference>
<dbReference type="InterPro" id="IPR036640">
    <property type="entry name" value="ABC1_TM_sf"/>
</dbReference>
<keyword evidence="6 7" id="KW-0472">Membrane</keyword>
<evidence type="ECO:0000256" key="5">
    <source>
        <dbReference type="ARBA" id="ARBA00022989"/>
    </source>
</evidence>
<keyword evidence="5 7" id="KW-1133">Transmembrane helix</keyword>
<dbReference type="PROSITE" id="PS00211">
    <property type="entry name" value="ABC_TRANSPORTER_1"/>
    <property type="match status" value="1"/>
</dbReference>
<evidence type="ECO:0000256" key="7">
    <source>
        <dbReference type="SAM" id="Phobius"/>
    </source>
</evidence>
<feature type="domain" description="ABC transmembrane type-1" evidence="9">
    <location>
        <begin position="15"/>
        <end position="291"/>
    </location>
</feature>
<sequence>MKVKYLFRINAFRFWLIMLITLLAKAATAASQYMEKPTFNYLNKGELDKTILFFVLSAVLALVGMLLSTFSIVSYNRQIQECFHFLRNKITQNFFNKNNQSVSEMENILSNNFDMLDKNYAQPIYEIIYNTFALLFSIGIILTVNWTFLVIIAVLTIINLLLPKIFEKKLSEANEKISFQNNKLLKTIDHWLGGLAELQRYGVFGYLANKMSQADQELEDSNVYETKIESISYFISGIGNGAAQIIISVWSGILFFQNKISLGSAMMISSFAFTIFNTVWVYAQAITQFKGIKKVNEQMLNLEQEVAVDKNKSDNDWQELQISNLKMKYPDGEEILYPDMKIKQGEKVLLSGDSGTGKSTLFKLILGQLKPIGGEIKFINQAGQKIQPDLEKIGYLAQDAKLFPASIADNITMFNQKLSNKLEKVIEKVQFNQDIASFTNGIETQVDLDADNLSGGQKQKVILARSTIHNSNFILMDEATSAIDSVATEKILQNILNSDATVIMIAHNFNNKMRSMFDREIHLKGREEE</sequence>
<evidence type="ECO:0000256" key="2">
    <source>
        <dbReference type="ARBA" id="ARBA00022692"/>
    </source>
</evidence>
<gene>
    <name evidence="10" type="ORF">J2Z60_000736</name>
</gene>
<evidence type="ECO:0000259" key="8">
    <source>
        <dbReference type="PROSITE" id="PS50893"/>
    </source>
</evidence>
<protein>
    <submittedName>
        <fullName evidence="10">ABC-type bacteriocin/lantibiotic exporter with double-glycine peptidase domain</fullName>
    </submittedName>
</protein>
<dbReference type="PROSITE" id="PS50929">
    <property type="entry name" value="ABC_TM1F"/>
    <property type="match status" value="1"/>
</dbReference>
<dbReference type="Gene3D" id="1.20.1560.10">
    <property type="entry name" value="ABC transporter type 1, transmembrane domain"/>
    <property type="match status" value="1"/>
</dbReference>
<evidence type="ECO:0000256" key="3">
    <source>
        <dbReference type="ARBA" id="ARBA00022741"/>
    </source>
</evidence>
<evidence type="ECO:0000256" key="1">
    <source>
        <dbReference type="ARBA" id="ARBA00004651"/>
    </source>
</evidence>
<evidence type="ECO:0000256" key="4">
    <source>
        <dbReference type="ARBA" id="ARBA00022840"/>
    </source>
</evidence>
<organism evidence="10 11">
    <name type="scientific">Lactobacillus colini</name>
    <dbReference type="NCBI Taxonomy" id="1819254"/>
    <lineage>
        <taxon>Bacteria</taxon>
        <taxon>Bacillati</taxon>
        <taxon>Bacillota</taxon>
        <taxon>Bacilli</taxon>
        <taxon>Lactobacillales</taxon>
        <taxon>Lactobacillaceae</taxon>
        <taxon>Lactobacillus</taxon>
    </lineage>
</organism>
<dbReference type="InterPro" id="IPR025662">
    <property type="entry name" value="Sigma_54_int_dom_ATP-bd_1"/>
</dbReference>
<dbReference type="InterPro" id="IPR011527">
    <property type="entry name" value="ABC1_TM_dom"/>
</dbReference>
<dbReference type="InterPro" id="IPR039421">
    <property type="entry name" value="Type_1_exporter"/>
</dbReference>
<dbReference type="InterPro" id="IPR003439">
    <property type="entry name" value="ABC_transporter-like_ATP-bd"/>
</dbReference>
<comment type="subcellular location">
    <subcellularLocation>
        <location evidence="1">Cell membrane</location>
        <topology evidence="1">Multi-pass membrane protein</topology>
    </subcellularLocation>
</comment>
<dbReference type="InterPro" id="IPR017871">
    <property type="entry name" value="ABC_transporter-like_CS"/>
</dbReference>
<evidence type="ECO:0000313" key="11">
    <source>
        <dbReference type="Proteomes" id="UP001519292"/>
    </source>
</evidence>
<dbReference type="InterPro" id="IPR003593">
    <property type="entry name" value="AAA+_ATPase"/>
</dbReference>
<dbReference type="PANTHER" id="PTHR24221:SF654">
    <property type="entry name" value="ATP-BINDING CASSETTE SUB-FAMILY B MEMBER 6"/>
    <property type="match status" value="1"/>
</dbReference>
<name>A0ABS4MD06_9LACO</name>
<keyword evidence="4" id="KW-0067">ATP-binding</keyword>